<dbReference type="RefSeq" id="WP_150938142.1">
    <property type="nucleotide sequence ID" value="NZ_WAAT01000037.1"/>
</dbReference>
<dbReference type="AlphaFoldDB" id="A0A6N6MF83"/>
<protein>
    <submittedName>
        <fullName evidence="2">Uncharacterized protein</fullName>
    </submittedName>
</protein>
<organism evidence="2 3">
    <name type="scientific">Pseudotamlana haliotis</name>
    <dbReference type="NCBI Taxonomy" id="2614804"/>
    <lineage>
        <taxon>Bacteria</taxon>
        <taxon>Pseudomonadati</taxon>
        <taxon>Bacteroidota</taxon>
        <taxon>Flavobacteriia</taxon>
        <taxon>Flavobacteriales</taxon>
        <taxon>Flavobacteriaceae</taxon>
        <taxon>Pseudotamlana</taxon>
    </lineage>
</organism>
<keyword evidence="3" id="KW-1185">Reference proteome</keyword>
<dbReference type="Proteomes" id="UP000441333">
    <property type="component" value="Unassembled WGS sequence"/>
</dbReference>
<feature type="transmembrane region" description="Helical" evidence="1">
    <location>
        <begin position="22"/>
        <end position="46"/>
    </location>
</feature>
<evidence type="ECO:0000256" key="1">
    <source>
        <dbReference type="SAM" id="Phobius"/>
    </source>
</evidence>
<reference evidence="2 3" key="1">
    <citation type="submission" date="2019-09" db="EMBL/GenBank/DDBJ databases">
        <authorList>
            <person name="Cao W.R."/>
        </authorList>
    </citation>
    <scope>NUCLEOTIDE SEQUENCE [LARGE SCALE GENOMIC DNA]</scope>
    <source>
        <strain evidence="2 3">B1N29</strain>
    </source>
</reference>
<dbReference type="EMBL" id="WAAT01000037">
    <property type="protein sequence ID" value="KAB1068404.1"/>
    <property type="molecule type" value="Genomic_DNA"/>
</dbReference>
<keyword evidence="1" id="KW-0472">Membrane</keyword>
<gene>
    <name evidence="2" type="ORF">F6U93_06805</name>
</gene>
<sequence length="71" mass="8291">MQEKVKEIFDIQPFAYVTSLSVALYFVDISYLFSGTFLGCCFYILGMARTTSPRYRVKPYNSIQELESHLY</sequence>
<keyword evidence="1" id="KW-0812">Transmembrane</keyword>
<proteinExistence type="predicted"/>
<comment type="caution">
    <text evidence="2">The sequence shown here is derived from an EMBL/GenBank/DDBJ whole genome shotgun (WGS) entry which is preliminary data.</text>
</comment>
<evidence type="ECO:0000313" key="3">
    <source>
        <dbReference type="Proteomes" id="UP000441333"/>
    </source>
</evidence>
<keyword evidence="1" id="KW-1133">Transmembrane helix</keyword>
<name>A0A6N6MF83_9FLAO</name>
<accession>A0A6N6MF83</accession>
<evidence type="ECO:0000313" key="2">
    <source>
        <dbReference type="EMBL" id="KAB1068404.1"/>
    </source>
</evidence>